<dbReference type="Proteomes" id="UP000215127">
    <property type="component" value="Chromosome 1"/>
</dbReference>
<reference evidence="1 2" key="1">
    <citation type="submission" date="2016-06" db="EMBL/GenBank/DDBJ databases">
        <authorList>
            <person name="Kjaerup R.B."/>
            <person name="Dalgaard T.S."/>
            <person name="Juul-Madsen H.R."/>
        </authorList>
    </citation>
    <scope>NUCLEOTIDE SEQUENCE [LARGE SCALE GENOMIC DNA]</scope>
</reference>
<evidence type="ECO:0000313" key="2">
    <source>
        <dbReference type="Proteomes" id="UP000215127"/>
    </source>
</evidence>
<dbReference type="EMBL" id="LT853692">
    <property type="protein sequence ID" value="SMQ46660.1"/>
    <property type="molecule type" value="Genomic_DNA"/>
</dbReference>
<keyword evidence="2" id="KW-1185">Reference proteome</keyword>
<organism evidence="1 2">
    <name type="scientific">Zymoseptoria tritici (strain ST99CH_3D7)</name>
    <dbReference type="NCBI Taxonomy" id="1276538"/>
    <lineage>
        <taxon>Eukaryota</taxon>
        <taxon>Fungi</taxon>
        <taxon>Dikarya</taxon>
        <taxon>Ascomycota</taxon>
        <taxon>Pezizomycotina</taxon>
        <taxon>Dothideomycetes</taxon>
        <taxon>Dothideomycetidae</taxon>
        <taxon>Mycosphaerellales</taxon>
        <taxon>Mycosphaerellaceae</taxon>
        <taxon>Zymoseptoria</taxon>
    </lineage>
</organism>
<sequence>MPTRRTDARFSLATERTDTGNYLYDIWDKALEIEEGQAIPKPKRKSPSSNGFVATENPVTIIVSLSDHNCDEGNWAALPQTFFDLGIKELGLAYRTLVSMQYKGADGKIFRILIQQNVFHYRELKRVIFAETLIQDLMCTDGTLAKVFDGPYRYNFTQGVSPAVQDFLASNEED</sequence>
<dbReference type="AlphaFoldDB" id="A0A1X7RHF7"/>
<name>A0A1X7RHF7_ZYMT9</name>
<proteinExistence type="predicted"/>
<evidence type="ECO:0000313" key="1">
    <source>
        <dbReference type="EMBL" id="SMQ46660.1"/>
    </source>
</evidence>
<protein>
    <submittedName>
        <fullName evidence="1">Uncharacterized protein</fullName>
    </submittedName>
</protein>
<gene>
    <name evidence="1" type="ORF">ZT3D7_G1806</name>
</gene>
<accession>A0A1X7RHF7</accession>